<dbReference type="HOGENOM" id="CLU_058411_0_0_9"/>
<dbReference type="InterPro" id="IPR016181">
    <property type="entry name" value="Acyl_CoA_acyltransferase"/>
</dbReference>
<name>E7N478_9FIRM</name>
<proteinExistence type="predicted"/>
<dbReference type="InterPro" id="IPR016732">
    <property type="entry name" value="UCP018688"/>
</dbReference>
<feature type="domain" description="Phosphatidylglycerol lysyltransferase C-terminal" evidence="1">
    <location>
        <begin position="42"/>
        <end position="313"/>
    </location>
</feature>
<dbReference type="Proteomes" id="UP000004633">
    <property type="component" value="Unassembled WGS sequence"/>
</dbReference>
<dbReference type="EMBL" id="AECV01000047">
    <property type="protein sequence ID" value="EFW29012.1"/>
    <property type="molecule type" value="Genomic_DNA"/>
</dbReference>
<dbReference type="Pfam" id="PF09924">
    <property type="entry name" value="LPG_synthase_C"/>
    <property type="match status" value="1"/>
</dbReference>
<dbReference type="PANTHER" id="PTHR41373">
    <property type="entry name" value="DUF2156 DOMAIN-CONTAINING PROTEIN"/>
    <property type="match status" value="1"/>
</dbReference>
<evidence type="ECO:0000259" key="1">
    <source>
        <dbReference type="Pfam" id="PF09924"/>
    </source>
</evidence>
<organism evidence="2 3">
    <name type="scientific">Selenomonas artemidis F0399</name>
    <dbReference type="NCBI Taxonomy" id="749551"/>
    <lineage>
        <taxon>Bacteria</taxon>
        <taxon>Bacillati</taxon>
        <taxon>Bacillota</taxon>
        <taxon>Negativicutes</taxon>
        <taxon>Selenomonadales</taxon>
        <taxon>Selenomonadaceae</taxon>
        <taxon>Selenomonas</taxon>
    </lineage>
</organism>
<gene>
    <name evidence="2" type="ORF">HMPREF9555_01821</name>
</gene>
<dbReference type="STRING" id="749551.HMPREF9555_01821"/>
<dbReference type="PANTHER" id="PTHR41373:SF1">
    <property type="entry name" value="PHOSPHATIDYLGLYCEROL LYSYLTRANSFERASE C-TERMINAL DOMAIN-CONTAINING PROTEIN"/>
    <property type="match status" value="1"/>
</dbReference>
<comment type="caution">
    <text evidence="2">The sequence shown here is derived from an EMBL/GenBank/DDBJ whole genome shotgun (WGS) entry which is preliminary data.</text>
</comment>
<evidence type="ECO:0000313" key="2">
    <source>
        <dbReference type="EMBL" id="EFW29012.1"/>
    </source>
</evidence>
<accession>E7N478</accession>
<dbReference type="SUPFAM" id="SSF55729">
    <property type="entry name" value="Acyl-CoA N-acyltransferases (Nat)"/>
    <property type="match status" value="2"/>
</dbReference>
<keyword evidence="3" id="KW-1185">Reference proteome</keyword>
<dbReference type="AlphaFoldDB" id="E7N478"/>
<evidence type="ECO:0000313" key="3">
    <source>
        <dbReference type="Proteomes" id="UP000004633"/>
    </source>
</evidence>
<protein>
    <recommendedName>
        <fullName evidence="1">Phosphatidylglycerol lysyltransferase C-terminal domain-containing protein</fullName>
    </recommendedName>
</protein>
<dbReference type="PIRSF" id="PIRSF018688">
    <property type="entry name" value="UCP018688"/>
    <property type="match status" value="1"/>
</dbReference>
<dbReference type="Gene3D" id="3.40.630.30">
    <property type="match status" value="1"/>
</dbReference>
<sequence>MVIVRRTFSNAYGRVREIEFHALTKEDKPLLDRYFRANYYENSHFNFTNLYMWREPFRVQIAEEDDVLYVTSEWKGKVAALQPFCDPALYRTATKKILAYFEEIGQPFHIYDMERGYADFLKSCDCASLEVVADRDNYDYVYLAEKLITLAGRKMHSKKNHLNAFRKEHPEAEFRPITDEIVTQCKLELNSWYKQHRQDDGTVDPFIGYERTAILEVLNNFEDFGLKGGAILMDGRVVAFTFGEQLNTDTAVIHVEKADPEVRGAYPAINQGFVEYAWSGMTYINREEDMGIEGLRKAKESYKPEKLIEKFNATLRSNDCKAL</sequence>
<dbReference type="InterPro" id="IPR024320">
    <property type="entry name" value="LPG_synthase_C"/>
</dbReference>
<reference evidence="2 3" key="1">
    <citation type="submission" date="2010-08" db="EMBL/GenBank/DDBJ databases">
        <authorList>
            <person name="Weinstock G."/>
            <person name="Sodergren E."/>
            <person name="Clifton S."/>
            <person name="Fulton L."/>
            <person name="Fulton B."/>
            <person name="Courtney L."/>
            <person name="Fronick C."/>
            <person name="Harrison M."/>
            <person name="Strong C."/>
            <person name="Farmer C."/>
            <person name="Delahaunty K."/>
            <person name="Markovic C."/>
            <person name="Hall O."/>
            <person name="Minx P."/>
            <person name="Tomlinson C."/>
            <person name="Mitreva M."/>
            <person name="Hou S."/>
            <person name="Chen J."/>
            <person name="Wollam A."/>
            <person name="Pepin K.H."/>
            <person name="Johnson M."/>
            <person name="Bhonagiri V."/>
            <person name="Zhang X."/>
            <person name="Suruliraj S."/>
            <person name="Warren W."/>
            <person name="Chinwalla A."/>
            <person name="Mardis E.R."/>
            <person name="Wilson R.K."/>
        </authorList>
    </citation>
    <scope>NUCLEOTIDE SEQUENCE [LARGE SCALE GENOMIC DNA]</scope>
    <source>
        <strain evidence="2 3">F0399</strain>
    </source>
</reference>